<accession>F9WES5</accession>
<feature type="region of interest" description="Disordered" evidence="1">
    <location>
        <begin position="14"/>
        <end position="41"/>
    </location>
</feature>
<dbReference type="OMA" id="YEWLMEA"/>
<evidence type="ECO:0000313" key="2">
    <source>
        <dbReference type="EMBL" id="CCD15791.1"/>
    </source>
</evidence>
<organism evidence="2 3">
    <name type="scientific">Trypanosoma congolense (strain IL3000)</name>
    <dbReference type="NCBI Taxonomy" id="1068625"/>
    <lineage>
        <taxon>Eukaryota</taxon>
        <taxon>Discoba</taxon>
        <taxon>Euglenozoa</taxon>
        <taxon>Kinetoplastea</taxon>
        <taxon>Metakinetoplastina</taxon>
        <taxon>Trypanosomatida</taxon>
        <taxon>Trypanosomatidae</taxon>
        <taxon>Trypanosoma</taxon>
        <taxon>Nannomonas</taxon>
    </lineage>
</organism>
<comment type="caution">
    <text evidence="2">The sequence shown here is derived from an EMBL/GenBank/DDBJ whole genome shotgun (WGS) entry which is preliminary data.</text>
</comment>
<reference evidence="3" key="1">
    <citation type="submission" date="2011-07" db="EMBL/GenBank/DDBJ databases">
        <title>Divergent evolution of antigenic variation in African trypanosomes.</title>
        <authorList>
            <person name="Jackson A.P."/>
            <person name="Berry A."/>
            <person name="Allison H.C."/>
            <person name="Burton P."/>
            <person name="Anderson J."/>
            <person name="Aslett M."/>
            <person name="Brown R."/>
            <person name="Corton N."/>
            <person name="Harris D."/>
            <person name="Hauser H."/>
            <person name="Gamble J."/>
            <person name="Gilderthorp R."/>
            <person name="McQuillan J."/>
            <person name="Quail M.A."/>
            <person name="Sanders M."/>
            <person name="Van Tonder A."/>
            <person name="Ginger M.L."/>
            <person name="Donelson J.E."/>
            <person name="Field M.C."/>
            <person name="Barry J.D."/>
            <person name="Berriman M."/>
            <person name="Hertz-Fowler C."/>
        </authorList>
    </citation>
    <scope>NUCLEOTIDE SEQUENCE [LARGE SCALE GENOMIC DNA]</scope>
    <source>
        <strain evidence="3">IL3000</strain>
    </source>
</reference>
<dbReference type="VEuPathDB" id="TriTrypDB:TcIL3000_0_08020"/>
<reference evidence="2 3" key="2">
    <citation type="journal article" date="2012" name="Proc. Natl. Acad. Sci. U.S.A.">
        <title>Antigenic diversity is generated by distinct evolutionary mechanisms in African trypanosome species.</title>
        <authorList>
            <person name="Jackson A.P."/>
            <person name="Berry A."/>
            <person name="Aslett M."/>
            <person name="Allison H.C."/>
            <person name="Burton P."/>
            <person name="Vavrova-Anderson J."/>
            <person name="Brown R."/>
            <person name="Browne H."/>
            <person name="Corton N."/>
            <person name="Hauser H."/>
            <person name="Gamble J."/>
            <person name="Gilderthorp R."/>
            <person name="Marcello L."/>
            <person name="McQuillan J."/>
            <person name="Otto T.D."/>
            <person name="Quail M.A."/>
            <person name="Sanders M.J."/>
            <person name="van Tonder A."/>
            <person name="Ginger M.L."/>
            <person name="Field M.C."/>
            <person name="Barry J.D."/>
            <person name="Hertz-Fowler C."/>
            <person name="Berriman M."/>
        </authorList>
    </citation>
    <scope>NUCLEOTIDE SEQUENCE [LARGE SCALE GENOMIC DNA]</scope>
    <source>
        <strain evidence="2 3">IL3000</strain>
    </source>
</reference>
<gene>
    <name evidence="2" type="ORF">TCIL3000_0_08020</name>
</gene>
<sequence length="2546" mass="283289">MRKCWLRLTGGMPLVTAPSQRHHDQKSLRTPGHDTRPPRTPDELTINLLRISASPNYVVHGVNKGEDEKRQLRPASSGDMASQTLRTLLLSCRKKTAQTLHVEIETPPEVCTPCGPPLEAYQPAETWYVAFQHFSHAVQRHAVVPTIAHINVLLGITVRGCLWQQKVEVENFVERFLDSAHGLYTEGIKASKERQCAETRNDKCTTSSIQEVISSMQPTVETYEWLMEAAVRQRCWKVALEHFDDAREACLPVTDTSLRLALLAYRMAGVYSVLGVSRTAPPSTALIPLRTNQRGPQLRSQAAPAISLSTNAAPRKFPEERRVWEVALTLFESYKHRVCGGQTVGLIMALMAEAGKHNRVLRIYRECHGVIPLDTDAYYAVSKSAREAGDWVFSLSLLQELSFDDGALQQHVLEDAVRSLRRTGHYKEILHLSAQLSAEFWTPGARVMLSQAALMERELLLLLTLVMEGFGKNTDSTTPQCGTSSTAGLQSAPVLVAGTYSIGGVAADAGVDASVPVEVFDVALRAIQVELAHRHRPASVDDINNNSSGECDAAKCSTVINPCSRHWTALGSRHCQLQNLASLSVAVYERFLQTSMHQIRLKKRNVFSPDSNLSIYAPFMNILEDLSHNEIHCTSSGCGSHDLFDSAPWRLALAQMSMIRRPDALVVSLAANILQMEQQWEFAFKLLHHASQSEYEARIAASKARSGRRVGDSASSGPLGPQRHSCTVVSAASVRCAVLSAIACQPKAAVQLVQYALSCGWIDSAMALQLLELVRNAVKVEHRHPFNNGCRSKPTSHAHASTGLDEIHPQSHDTTDFLIDLVSLWKQCGRIVWPLLPMYHEVLSFLRQGPHTAPSTASLCTIRSSLQNVVNCLSTGWDVDRREDVELVLVAVVHAIVQHVGSSTLNRWALWHECLCLLQLFRSPILQRPYSSSVLEANEATFRVVRAFVSNCDRPEEAFVEGVVFDWLLGCDAMKSLPLDGYMTMLTLSSRNTSCTTWLSLDLMLHAFVWASRHRTKRLVRRFAKLLCPLCQQLLLSIGTRKADAKGELLFKLRSDALATAVVAVQCLTSGLHEEVLRDWSLVRELLDMLINVSELVTPGSGGRSGTSVLADVLAAVFDKLRRSFHHLITKMSLDLHRQRWHYNGDPAAGARHSDKCSVTYGKSDFTGAVEAGALSFMDICETFLGRVISVPKSDSPDRNGVEICLEKSINCIWDINYSLYVWCSLFSGYSEKTSSAMIRLLQKRYRRTLHLQLSFSPAHYTMTLRLQRWLVVMSSDGQFYDANRTQTGTRVEELCGSLINDLTTLDTWQSCCTTVIVEGGPNRKFTGKTQLRSVILQILEAIHTITIQVAERAQTYKPRHAAPRTKSRNSLAPLPDGFPARFSFEEPLSTVRTQQLHVMQRAGSGIAYMMLCEGSVDALQVMRWLMAWYFCPSAVFSAALRVAQLVSPDRVGPAWSSASVVTALELLRVQSRLQGAKTALPRRPSEGSHAFFILSSLTNSPSIRAVTRVDEEVFTAVLLALEPDDVEDSADARHVVCRLLMAFPKMIENRMILMLLNGALDATQLRVLDALVGHISEEFGRHFSSQSPALMRGVAMWKLLRPPRDKWFSVRGNVTKEVSSSMEAQVFSQAMFSVDSGDLTSQKLRLQNITPDVERPYKDFTRLALRWERALMLLHTVHNTDSPAPVNIGDVCLYILEAYSACIPTAEKRMFAEELLKDEKRCKGGLEGKSQMETIVWDLAKQISQWESFLLREPMDPVRVHQAGLDIWPALLALEGEATGPPPDNVWKSVRNLLCDKLRNRPTSVASRLTHRGEPSEISFSCAVVRNVAVHLLRHGVLEAPLLRGGLDVATVVSSLLLLLELVTHGTAVHLVLYGLHHSIREDGDVLRGMTSDNSGAHNAWYNVLECTVFLLTLPGFLDVGREDTCCSATTDAEGNISIAQALSKLLLHYTCCYAARYVPLRTGTVCSEEDAVQGELLRLTELCGRHIVLCAKEMVLVSSTARDHALANDISELEDVVRCFVQATLLLGAWRDIYWLAAELLSNIRPSSSNSDQETEPLSYYHPWRWVIGLLPAMIAASARTCSSIQQHIVKVIEKVPVGLLRQLPCAMTPGTSSPVEGAERGRRFLSNLLMKLKQNICLRTEGVLREHGRSMPFVSRLFFVKPLIELGVVLEVWKEDSVQPGSMTAALLFFLSGEQVQLLQKAALMSNGSEVSSPQRMFAKSRPLCMKSMNWEKAIDLLSRTSREEFRDLLERSNFSDVSAATTLQDALCIFHSSCLAELVSWRTAIRFFCMQNGLPHIPRVVPAFITEWVVEWCSSWKLALHALRHSLSTVPRPTRVQQLLAYLVLHRMRTDVAWVERGDDGAVSHKPSGKALLSWETACWCYGHLTRGGKGSFALPQRTMTEILRHCVLNPEVTLLMYEVYWAQGYRRIEGVNCFLSLLRAARYANSEALALRAMWDYIERCDEWDSTQNGTQGATVKCHVVTSQGNRMLCHAFAGVCSRGVVSQDAAMAVAAALRRRGCIGEVEELLLGFKRGEGRSPVKK</sequence>
<proteinExistence type="predicted"/>
<keyword evidence="3" id="KW-1185">Reference proteome</keyword>
<protein>
    <submittedName>
        <fullName evidence="2">WGS project CAEQ00000000 data, annotated contig 309</fullName>
    </submittedName>
</protein>
<feature type="compositionally biased region" description="Basic and acidic residues" evidence="1">
    <location>
        <begin position="21"/>
        <end position="41"/>
    </location>
</feature>
<dbReference type="Proteomes" id="UP000000702">
    <property type="component" value="Unassembled WGS sequence"/>
</dbReference>
<feature type="compositionally biased region" description="Polar residues" evidence="1">
    <location>
        <begin position="789"/>
        <end position="799"/>
    </location>
</feature>
<feature type="region of interest" description="Disordered" evidence="1">
    <location>
        <begin position="788"/>
        <end position="807"/>
    </location>
</feature>
<dbReference type="EMBL" id="CAEQ01002058">
    <property type="protein sequence ID" value="CCD15791.1"/>
    <property type="molecule type" value="Genomic_DNA"/>
</dbReference>
<evidence type="ECO:0000313" key="3">
    <source>
        <dbReference type="Proteomes" id="UP000000702"/>
    </source>
</evidence>
<name>F9WES5_TRYCI</name>
<evidence type="ECO:0000256" key="1">
    <source>
        <dbReference type="SAM" id="MobiDB-lite"/>
    </source>
</evidence>